<dbReference type="EMBL" id="VRMG01000004">
    <property type="protein sequence ID" value="TXN31896.1"/>
    <property type="molecule type" value="Genomic_DNA"/>
</dbReference>
<organism evidence="2 3">
    <name type="scientific">Lacisediminihabitans profunda</name>
    <dbReference type="NCBI Taxonomy" id="2594790"/>
    <lineage>
        <taxon>Bacteria</taxon>
        <taxon>Bacillati</taxon>
        <taxon>Actinomycetota</taxon>
        <taxon>Actinomycetes</taxon>
        <taxon>Micrococcales</taxon>
        <taxon>Microbacteriaceae</taxon>
        <taxon>Lacisediminihabitans</taxon>
    </lineage>
</organism>
<feature type="domain" description="BON" evidence="1">
    <location>
        <begin position="11"/>
        <end position="79"/>
    </location>
</feature>
<feature type="domain" description="BON" evidence="1">
    <location>
        <begin position="86"/>
        <end position="154"/>
    </location>
</feature>
<proteinExistence type="predicted"/>
<dbReference type="InterPro" id="IPR007055">
    <property type="entry name" value="BON_dom"/>
</dbReference>
<evidence type="ECO:0000313" key="3">
    <source>
        <dbReference type="Proteomes" id="UP000321379"/>
    </source>
</evidence>
<sequence length="227" mass="24787">MNTSPNSPSNDDLTVKEEVEEELLWNPEVDPARIGVSVHDGVVTLTGEVRTFAERIAATEAAMAVRGVLSVADDLTVDLADEAAQSDTHVAHAVLDALARDTAIPAGAITVEVRDGTVTLKGEVEWNHQREGARRDVEHLPGVRFLDSRIELSRRPSASDTEERIRRAIVRNAQLDASHIHVSIDGTVATITGEVRSWAEKRQASLSAWRSPHVTSVHNEIKVKPSY</sequence>
<evidence type="ECO:0000259" key="1">
    <source>
        <dbReference type="PROSITE" id="PS50914"/>
    </source>
</evidence>
<name>A0A5C8UUB1_9MICO</name>
<dbReference type="PANTHER" id="PTHR34606:SF15">
    <property type="entry name" value="BON DOMAIN-CONTAINING PROTEIN"/>
    <property type="match status" value="1"/>
</dbReference>
<dbReference type="InterPro" id="IPR051686">
    <property type="entry name" value="Lipoprotein_DolP"/>
</dbReference>
<dbReference type="Proteomes" id="UP000321379">
    <property type="component" value="Unassembled WGS sequence"/>
</dbReference>
<dbReference type="Gene3D" id="3.30.1340.30">
    <property type="match status" value="3"/>
</dbReference>
<dbReference type="RefSeq" id="WP_147782145.1">
    <property type="nucleotide sequence ID" value="NZ_VRMG01000004.1"/>
</dbReference>
<comment type="caution">
    <text evidence="2">The sequence shown here is derived from an EMBL/GenBank/DDBJ whole genome shotgun (WGS) entry which is preliminary data.</text>
</comment>
<accession>A0A5C8UUB1</accession>
<dbReference type="SMART" id="SM00749">
    <property type="entry name" value="BON"/>
    <property type="match status" value="3"/>
</dbReference>
<keyword evidence="3" id="KW-1185">Reference proteome</keyword>
<protein>
    <submittedName>
        <fullName evidence="2">BON domain-containing protein</fullName>
    </submittedName>
</protein>
<reference evidence="2 3" key="1">
    <citation type="submission" date="2019-08" db="EMBL/GenBank/DDBJ databases">
        <title>Bacterial whole genome sequence for Glaciihabitans sp. CHu50b-6-2.</title>
        <authorList>
            <person name="Jin L."/>
        </authorList>
    </citation>
    <scope>NUCLEOTIDE SEQUENCE [LARGE SCALE GENOMIC DNA]</scope>
    <source>
        <strain evidence="2 3">CHu50b-6-2</strain>
    </source>
</reference>
<dbReference type="AlphaFoldDB" id="A0A5C8UUB1"/>
<gene>
    <name evidence="2" type="ORF">FVP33_02945</name>
</gene>
<dbReference type="PANTHER" id="PTHR34606">
    <property type="entry name" value="BON DOMAIN-CONTAINING PROTEIN"/>
    <property type="match status" value="1"/>
</dbReference>
<feature type="domain" description="BON" evidence="1">
    <location>
        <begin position="157"/>
        <end position="225"/>
    </location>
</feature>
<dbReference type="InterPro" id="IPR014004">
    <property type="entry name" value="Transpt-assoc_nodulatn_dom_bac"/>
</dbReference>
<dbReference type="Pfam" id="PF04972">
    <property type="entry name" value="BON"/>
    <property type="match status" value="3"/>
</dbReference>
<dbReference type="PROSITE" id="PS50914">
    <property type="entry name" value="BON"/>
    <property type="match status" value="3"/>
</dbReference>
<evidence type="ECO:0000313" key="2">
    <source>
        <dbReference type="EMBL" id="TXN31896.1"/>
    </source>
</evidence>